<keyword evidence="4" id="KW-1185">Reference proteome</keyword>
<dbReference type="InterPro" id="IPR002110">
    <property type="entry name" value="Ankyrin_rpt"/>
</dbReference>
<dbReference type="PROSITE" id="PS50297">
    <property type="entry name" value="ANK_REP_REGION"/>
    <property type="match status" value="3"/>
</dbReference>
<proteinExistence type="predicted"/>
<reference evidence="3 4" key="1">
    <citation type="journal article" date="2016" name="Genome Announc.">
        <title>Complete Genome Sequence of a New Megavirus Family Member Isolated from an Inland Water Lake for the First Time in India.</title>
        <authorList>
            <person name="Chatterjee A."/>
            <person name="Ali F."/>
            <person name="Bange D."/>
            <person name="Kondabagil K."/>
        </authorList>
    </citation>
    <scope>NUCLEOTIDE SEQUENCE [LARGE SCALE GENOMIC DNA]</scope>
    <source>
        <strain evidence="3">1</strain>
    </source>
</reference>
<dbReference type="PANTHER" id="PTHR24188">
    <property type="entry name" value="ANKYRIN REPEAT PROTEIN"/>
    <property type="match status" value="1"/>
</dbReference>
<protein>
    <submittedName>
        <fullName evidence="3">Uncharacterized protein</fullName>
    </submittedName>
</protein>
<accession>A0A167RE99</accession>
<evidence type="ECO:0000256" key="2">
    <source>
        <dbReference type="ARBA" id="ARBA00023043"/>
    </source>
</evidence>
<organism evidence="3 4">
    <name type="scientific">Powai lake megavirus</name>
    <dbReference type="NCBI Taxonomy" id="1842663"/>
    <lineage>
        <taxon>Viruses</taxon>
        <taxon>Varidnaviria</taxon>
        <taxon>Bamfordvirae</taxon>
        <taxon>Nucleocytoviricota</taxon>
        <taxon>Megaviricetes</taxon>
        <taxon>Imitervirales</taxon>
        <taxon>Mimiviridae</taxon>
        <taxon>Megamimivirinae</taxon>
        <taxon>Megavirus</taxon>
        <taxon>Megavirus powaiense</taxon>
    </lineage>
</organism>
<dbReference type="Pfam" id="PF12796">
    <property type="entry name" value="Ank_2"/>
    <property type="match status" value="1"/>
</dbReference>
<dbReference type="PROSITE" id="PS50088">
    <property type="entry name" value="ANK_REPEAT"/>
    <property type="match status" value="3"/>
</dbReference>
<dbReference type="SMART" id="SM00248">
    <property type="entry name" value="ANK"/>
    <property type="match status" value="3"/>
</dbReference>
<evidence type="ECO:0000313" key="3">
    <source>
        <dbReference type="EMBL" id="ANB50585.1"/>
    </source>
</evidence>
<dbReference type="Proteomes" id="UP000241365">
    <property type="component" value="Segment"/>
</dbReference>
<name>A0A167RE99_9VIRU</name>
<dbReference type="Pfam" id="PF13606">
    <property type="entry name" value="Ank_3"/>
    <property type="match status" value="1"/>
</dbReference>
<evidence type="ECO:0000256" key="1">
    <source>
        <dbReference type="ARBA" id="ARBA00022737"/>
    </source>
</evidence>
<dbReference type="EMBL" id="KU877344">
    <property type="protein sequence ID" value="ANB50585.1"/>
    <property type="molecule type" value="Genomic_DNA"/>
</dbReference>
<keyword evidence="1" id="KW-0677">Repeat</keyword>
<dbReference type="KEGG" id="vg:80512947"/>
<dbReference type="InterPro" id="IPR036770">
    <property type="entry name" value="Ankyrin_rpt-contain_sf"/>
</dbReference>
<sequence>MSSKIYFTITNLTNNNISYFTEAKYILSFLDYDNLENIYIRRVSVLKNMPDSKIIIDNITHKCYSNHIILGEKYDLRNPKTFDYIFKHGANIRIDNDNALMWACTNGFILVVKHLIKLGADLNANLNAPITLAAEKGNTMIVKYLTELGADINANCDEPIELASQNGHIETIKYLLSVGANRNKAIRELMSFGYNDLVGQI</sequence>
<evidence type="ECO:0000313" key="4">
    <source>
        <dbReference type="Proteomes" id="UP000241365"/>
    </source>
</evidence>
<dbReference type="SUPFAM" id="SSF48403">
    <property type="entry name" value="Ankyrin repeat"/>
    <property type="match status" value="1"/>
</dbReference>
<keyword evidence="2" id="KW-0040">ANK repeat</keyword>
<dbReference type="PANTHER" id="PTHR24188:SF29">
    <property type="entry name" value="GH09064P"/>
    <property type="match status" value="1"/>
</dbReference>
<dbReference type="Gene3D" id="1.25.40.20">
    <property type="entry name" value="Ankyrin repeat-containing domain"/>
    <property type="match status" value="1"/>
</dbReference>
<dbReference type="RefSeq" id="YP_010776336.1">
    <property type="nucleotide sequence ID" value="NC_075034.1"/>
</dbReference>
<dbReference type="GeneID" id="80512947"/>